<evidence type="ECO:0000313" key="8">
    <source>
        <dbReference type="Proteomes" id="UP001595840"/>
    </source>
</evidence>
<evidence type="ECO:0000313" key="7">
    <source>
        <dbReference type="EMBL" id="MFC4362245.1"/>
    </source>
</evidence>
<dbReference type="Pfam" id="PF01810">
    <property type="entry name" value="LysE"/>
    <property type="match status" value="1"/>
</dbReference>
<feature type="transmembrane region" description="Helical" evidence="6">
    <location>
        <begin position="41"/>
        <end position="65"/>
    </location>
</feature>
<sequence>MNLIEIVTLFVAMTVLALVPSTSVALVIARSSAAGFLNGCAVAAGIVVGDLVFVLLAMLGVAALAEVMGSFFVLVKCLAGAYLIWFGISLMKSRASLQRVGSVRPASTLAASFFSGLFLTLGDVKAILFYASFFPAFVDPAGATASDIAIIVALTIVTVGGVKLGYAYAAGKLVSLVQGTKTLSAVNASAGGVMVGAGVYLIVKP</sequence>
<keyword evidence="5 6" id="KW-0472">Membrane</keyword>
<evidence type="ECO:0000256" key="3">
    <source>
        <dbReference type="ARBA" id="ARBA00022692"/>
    </source>
</evidence>
<evidence type="ECO:0000256" key="5">
    <source>
        <dbReference type="ARBA" id="ARBA00023136"/>
    </source>
</evidence>
<dbReference type="PANTHER" id="PTHR30086:SF20">
    <property type="entry name" value="ARGININE EXPORTER PROTEIN ARGO-RELATED"/>
    <property type="match status" value="1"/>
</dbReference>
<dbReference type="Proteomes" id="UP001595840">
    <property type="component" value="Unassembled WGS sequence"/>
</dbReference>
<reference evidence="8" key="1">
    <citation type="journal article" date="2019" name="Int. J. Syst. Evol. Microbiol.">
        <title>The Global Catalogue of Microorganisms (GCM) 10K type strain sequencing project: providing services to taxonomists for standard genome sequencing and annotation.</title>
        <authorList>
            <consortium name="The Broad Institute Genomics Platform"/>
            <consortium name="The Broad Institute Genome Sequencing Center for Infectious Disease"/>
            <person name="Wu L."/>
            <person name="Ma J."/>
        </authorList>
    </citation>
    <scope>NUCLEOTIDE SEQUENCE [LARGE SCALE GENOMIC DNA]</scope>
    <source>
        <strain evidence="8">CECT 8570</strain>
    </source>
</reference>
<keyword evidence="4 6" id="KW-1133">Transmembrane helix</keyword>
<gene>
    <name evidence="7" type="ORF">ACFOX3_08025</name>
</gene>
<protein>
    <submittedName>
        <fullName evidence="7">LysE family translocator</fullName>
    </submittedName>
</protein>
<accession>A0ABV8V4Q3</accession>
<evidence type="ECO:0000256" key="1">
    <source>
        <dbReference type="ARBA" id="ARBA00004651"/>
    </source>
</evidence>
<feature type="transmembrane region" description="Helical" evidence="6">
    <location>
        <begin position="71"/>
        <end position="88"/>
    </location>
</feature>
<evidence type="ECO:0000256" key="4">
    <source>
        <dbReference type="ARBA" id="ARBA00022989"/>
    </source>
</evidence>
<evidence type="ECO:0000256" key="2">
    <source>
        <dbReference type="ARBA" id="ARBA00022475"/>
    </source>
</evidence>
<dbReference type="InterPro" id="IPR001123">
    <property type="entry name" value="LeuE-type"/>
</dbReference>
<feature type="transmembrane region" description="Helical" evidence="6">
    <location>
        <begin position="109"/>
        <end position="133"/>
    </location>
</feature>
<proteinExistence type="predicted"/>
<feature type="transmembrane region" description="Helical" evidence="6">
    <location>
        <begin position="148"/>
        <end position="170"/>
    </location>
</feature>
<comment type="subcellular location">
    <subcellularLocation>
        <location evidence="1">Cell membrane</location>
        <topology evidence="1">Multi-pass membrane protein</topology>
    </subcellularLocation>
</comment>
<keyword evidence="2" id="KW-1003">Cell membrane</keyword>
<comment type="caution">
    <text evidence="7">The sequence shown here is derived from an EMBL/GenBank/DDBJ whole genome shotgun (WGS) entry which is preliminary data.</text>
</comment>
<keyword evidence="3 6" id="KW-0812">Transmembrane</keyword>
<dbReference type="PANTHER" id="PTHR30086">
    <property type="entry name" value="ARGININE EXPORTER PROTEIN ARGO"/>
    <property type="match status" value="1"/>
</dbReference>
<dbReference type="EMBL" id="JBHSCX010000005">
    <property type="protein sequence ID" value="MFC4362245.1"/>
    <property type="molecule type" value="Genomic_DNA"/>
</dbReference>
<keyword evidence="8" id="KW-1185">Reference proteome</keyword>
<dbReference type="RefSeq" id="WP_290265533.1">
    <property type="nucleotide sequence ID" value="NZ_JAUFQG010000006.1"/>
</dbReference>
<feature type="transmembrane region" description="Helical" evidence="6">
    <location>
        <begin position="6"/>
        <end position="29"/>
    </location>
</feature>
<organism evidence="7 8">
    <name type="scientific">Simiduia curdlanivorans</name>
    <dbReference type="NCBI Taxonomy" id="1492769"/>
    <lineage>
        <taxon>Bacteria</taxon>
        <taxon>Pseudomonadati</taxon>
        <taxon>Pseudomonadota</taxon>
        <taxon>Gammaproteobacteria</taxon>
        <taxon>Cellvibrionales</taxon>
        <taxon>Cellvibrionaceae</taxon>
        <taxon>Simiduia</taxon>
    </lineage>
</organism>
<evidence type="ECO:0000256" key="6">
    <source>
        <dbReference type="SAM" id="Phobius"/>
    </source>
</evidence>
<name>A0ABV8V4Q3_9GAMM</name>
<feature type="transmembrane region" description="Helical" evidence="6">
    <location>
        <begin position="182"/>
        <end position="203"/>
    </location>
</feature>